<protein>
    <recommendedName>
        <fullName evidence="4">NlpC/P60 domain-containing protein</fullName>
    </recommendedName>
</protein>
<dbReference type="Proteomes" id="UP000614996">
    <property type="component" value="Unassembled WGS sequence"/>
</dbReference>
<keyword evidence="3" id="KW-1185">Reference proteome</keyword>
<feature type="chain" id="PRO_5035288632" description="NlpC/P60 domain-containing protein" evidence="1">
    <location>
        <begin position="35"/>
        <end position="176"/>
    </location>
</feature>
<name>A0A8J4A9W1_9ACTN</name>
<dbReference type="RefSeq" id="WP_207122470.1">
    <property type="nucleotide sequence ID" value="NZ_BOPO01000002.1"/>
</dbReference>
<dbReference type="SUPFAM" id="SSF54001">
    <property type="entry name" value="Cysteine proteinases"/>
    <property type="match status" value="1"/>
</dbReference>
<evidence type="ECO:0000256" key="1">
    <source>
        <dbReference type="SAM" id="SignalP"/>
    </source>
</evidence>
<keyword evidence="1" id="KW-0732">Signal</keyword>
<gene>
    <name evidence="2" type="ORF">NUM_00980</name>
</gene>
<evidence type="ECO:0008006" key="4">
    <source>
        <dbReference type="Google" id="ProtNLM"/>
    </source>
</evidence>
<dbReference type="InterPro" id="IPR038765">
    <property type="entry name" value="Papain-like_cys_pep_sf"/>
</dbReference>
<dbReference type="AlphaFoldDB" id="A0A8J4A9W1"/>
<feature type="signal peptide" evidence="1">
    <location>
        <begin position="1"/>
        <end position="34"/>
    </location>
</feature>
<dbReference type="EMBL" id="BOPO01000002">
    <property type="protein sequence ID" value="GIL24843.1"/>
    <property type="molecule type" value="Genomic_DNA"/>
</dbReference>
<evidence type="ECO:0000313" key="2">
    <source>
        <dbReference type="EMBL" id="GIL24843.1"/>
    </source>
</evidence>
<organism evidence="2 3">
    <name type="scientific">Actinocatenispora comari</name>
    <dbReference type="NCBI Taxonomy" id="2807577"/>
    <lineage>
        <taxon>Bacteria</taxon>
        <taxon>Bacillati</taxon>
        <taxon>Actinomycetota</taxon>
        <taxon>Actinomycetes</taxon>
        <taxon>Micromonosporales</taxon>
        <taxon>Micromonosporaceae</taxon>
        <taxon>Actinocatenispora</taxon>
    </lineage>
</organism>
<comment type="caution">
    <text evidence="2">The sequence shown here is derived from an EMBL/GenBank/DDBJ whole genome shotgun (WGS) entry which is preliminary data.</text>
</comment>
<dbReference type="Gene3D" id="3.90.1720.10">
    <property type="entry name" value="endopeptidase domain like (from Nostoc punctiforme)"/>
    <property type="match status" value="1"/>
</dbReference>
<evidence type="ECO:0000313" key="3">
    <source>
        <dbReference type="Proteomes" id="UP000614996"/>
    </source>
</evidence>
<proteinExistence type="predicted"/>
<reference evidence="3" key="1">
    <citation type="journal article" date="2021" name="Int. J. Syst. Evol. Microbiol.">
        <title>Actinocatenispora comari sp. nov., an endophytic actinomycete isolated from aerial parts of Comarum salesowianum.</title>
        <authorList>
            <person name="Oyunbileg N."/>
            <person name="Iizaka Y."/>
            <person name="Hamada M."/>
            <person name="Davaapurev B.O."/>
            <person name="Fukumoto A."/>
            <person name="Tsetseg B."/>
            <person name="Kato F."/>
            <person name="Tamura T."/>
            <person name="Batkhuu J."/>
            <person name="Anzai Y."/>
        </authorList>
    </citation>
    <scope>NUCLEOTIDE SEQUENCE [LARGE SCALE GENOMIC DNA]</scope>
    <source>
        <strain evidence="3">NUM-2625</strain>
    </source>
</reference>
<sequence>MRRPSRTFGRLLAGAALAVAAVAAPIAASAPAQAHTGDPITRHEVMLRAHNWMNRNIQYSQGGTATGPKGKVTYRRDCSGFVSMAWKLKPTGMSAPVTTTLSTSKYTHKIAKKNLKKGDILDSAAHVVLFEKWANKAHTRIWLYEEANPSEDMNHYSAPLSKYSGFKAYRYNKIKD</sequence>
<accession>A0A8J4A9W1</accession>